<dbReference type="InterPro" id="IPR027632">
    <property type="entry name" value="Lant_2_A2"/>
</dbReference>
<dbReference type="InterPro" id="IPR027635">
    <property type="entry name" value="Lantibiotic2_lead_pep_dom"/>
</dbReference>
<dbReference type="EMBL" id="VEPV01000021">
    <property type="protein sequence ID" value="TNP10497.1"/>
    <property type="molecule type" value="Genomic_DNA"/>
</dbReference>
<dbReference type="NCBIfam" id="TIGR03893">
    <property type="entry name" value="lant_SP_1948"/>
    <property type="match status" value="1"/>
</dbReference>
<dbReference type="NCBIfam" id="NF038161">
    <property type="entry name" value="lant_II_LchA2"/>
    <property type="match status" value="1"/>
</dbReference>
<dbReference type="AlphaFoldDB" id="A0A5C4ZX64"/>
<evidence type="ECO:0000313" key="2">
    <source>
        <dbReference type="Proteomes" id="UP000312495"/>
    </source>
</evidence>
<protein>
    <submittedName>
        <fullName evidence="1">Mersacidin/lichenicidin family type 2 lantibiotic</fullName>
    </submittedName>
</protein>
<dbReference type="Proteomes" id="UP000312495">
    <property type="component" value="Unassembled WGS sequence"/>
</dbReference>
<dbReference type="Pfam" id="PF16934">
    <property type="entry name" value="Mersacidin"/>
    <property type="match status" value="1"/>
</dbReference>
<name>A0A5C4ZX64_9BACI</name>
<reference evidence="1 2" key="1">
    <citation type="submission" date="2019-06" db="EMBL/GenBank/DDBJ databases">
        <title>Biocontrol Bacillus strains from Vietnam.</title>
        <authorList>
            <person name="Borriss R."/>
            <person name="Lasch P."/>
            <person name="Thanh Tam L.T."/>
            <person name="Luong P.T."/>
            <person name="Phuong Thao L.T."/>
            <person name="Kim Chung L.T."/>
        </authorList>
    </citation>
    <scope>NUCLEOTIDE SEQUENCE [LARGE SCALE GENOMIC DNA]</scope>
    <source>
        <strain evidence="1 2">SN1</strain>
    </source>
</reference>
<comment type="caution">
    <text evidence="1">The sequence shown here is derived from an EMBL/GenBank/DDBJ whole genome shotgun (WGS) entry which is preliminary data.</text>
</comment>
<organism evidence="1 2">
    <name type="scientific">Bacillus tropicus</name>
    <dbReference type="NCBI Taxonomy" id="2026188"/>
    <lineage>
        <taxon>Bacteria</taxon>
        <taxon>Bacillati</taxon>
        <taxon>Bacillota</taxon>
        <taxon>Bacilli</taxon>
        <taxon>Bacillales</taxon>
        <taxon>Bacillaceae</taxon>
        <taxon>Bacillus</taxon>
        <taxon>Bacillus cereus group</taxon>
    </lineage>
</organism>
<proteinExistence type="predicted"/>
<dbReference type="GO" id="GO:0050830">
    <property type="term" value="P:defense response to Gram-positive bacterium"/>
    <property type="evidence" value="ECO:0007669"/>
    <property type="project" value="InterPro"/>
</dbReference>
<evidence type="ECO:0000313" key="1">
    <source>
        <dbReference type="EMBL" id="TNP10497.1"/>
    </source>
</evidence>
<sequence>MSKQDQKAQELLIEAWKDPEIREKAKNFPQHPSGKAIHELTVEELAEIQGASDVQPETTPACVTALTTGIIFSIKWC</sequence>
<gene>
    <name evidence="1" type="ORF">FHY71_27290</name>
</gene>
<accession>A0A5C4ZX64</accession>
<dbReference type="RefSeq" id="WP_074619581.1">
    <property type="nucleotide sequence ID" value="NZ_JAJAQE010000017.1"/>
</dbReference>
<dbReference type="NCBIfam" id="TIGR03898">
    <property type="entry name" value="lanti_MRSA_kill"/>
    <property type="match status" value="1"/>
</dbReference>